<organism evidence="2">
    <name type="scientific">Emiliania huxleyi</name>
    <name type="common">Coccolithophore</name>
    <name type="synonym">Pontosphaera huxleyi</name>
    <dbReference type="NCBI Taxonomy" id="2903"/>
    <lineage>
        <taxon>Eukaryota</taxon>
        <taxon>Haptista</taxon>
        <taxon>Haptophyta</taxon>
        <taxon>Prymnesiophyceae</taxon>
        <taxon>Isochrysidales</taxon>
        <taxon>Noelaerhabdaceae</taxon>
        <taxon>Emiliania</taxon>
    </lineage>
</organism>
<proteinExistence type="predicted"/>
<dbReference type="AlphaFoldDB" id="A0A7S3WEM5"/>
<gene>
    <name evidence="2" type="ORF">EHUX00137_LOCUS19907</name>
</gene>
<sequence length="196" mass="21587">MLLEALVKVAGGVKKGTTFPSHLPLSDLRERLVERMSAFHRVTVEGEAPLFKKGALKLIHIHLKRAAGHNKTHISGLDSAPLSPRSRRERRPFTRPGCEQARVVPHLARRGGAGAQGQARLHDCRPKAAWQQRQGAGGAAAGPLPERGRRLPSRRLLHRQEVGRPADAQEERLRVAHLASSFLSVLRHVPLARPPK</sequence>
<feature type="region of interest" description="Disordered" evidence="1">
    <location>
        <begin position="72"/>
        <end position="95"/>
    </location>
</feature>
<evidence type="ECO:0000313" key="2">
    <source>
        <dbReference type="EMBL" id="CAE0553287.1"/>
    </source>
</evidence>
<accession>A0A7S3WEM5</accession>
<evidence type="ECO:0000256" key="1">
    <source>
        <dbReference type="SAM" id="MobiDB-lite"/>
    </source>
</evidence>
<reference evidence="2" key="1">
    <citation type="submission" date="2021-01" db="EMBL/GenBank/DDBJ databases">
        <authorList>
            <person name="Corre E."/>
            <person name="Pelletier E."/>
            <person name="Niang G."/>
            <person name="Scheremetjew M."/>
            <person name="Finn R."/>
            <person name="Kale V."/>
            <person name="Holt S."/>
            <person name="Cochrane G."/>
            <person name="Meng A."/>
            <person name="Brown T."/>
            <person name="Cohen L."/>
        </authorList>
    </citation>
    <scope>NUCLEOTIDE SEQUENCE</scope>
    <source>
        <strain evidence="2">379</strain>
    </source>
</reference>
<protein>
    <submittedName>
        <fullName evidence="2">Uncharacterized protein</fullName>
    </submittedName>
</protein>
<name>A0A7S3WEM5_EMIHU</name>
<feature type="region of interest" description="Disordered" evidence="1">
    <location>
        <begin position="130"/>
        <end position="152"/>
    </location>
</feature>
<dbReference type="EMBL" id="HBIR01025851">
    <property type="protein sequence ID" value="CAE0553287.1"/>
    <property type="molecule type" value="Transcribed_RNA"/>
</dbReference>